<reference evidence="1 2" key="2">
    <citation type="journal article" date="2018" name="New Phytol.">
        <title>High intraspecific genome diversity in the model arbuscular mycorrhizal symbiont Rhizophagus irregularis.</title>
        <authorList>
            <person name="Chen E.C.H."/>
            <person name="Morin E."/>
            <person name="Beaudet D."/>
            <person name="Noel J."/>
            <person name="Yildirir G."/>
            <person name="Ndikumana S."/>
            <person name="Charron P."/>
            <person name="St-Onge C."/>
            <person name="Giorgi J."/>
            <person name="Kruger M."/>
            <person name="Marton T."/>
            <person name="Ropars J."/>
            <person name="Grigoriev I.V."/>
            <person name="Hainaut M."/>
            <person name="Henrissat B."/>
            <person name="Roux C."/>
            <person name="Martin F."/>
            <person name="Corradi N."/>
        </authorList>
    </citation>
    <scope>NUCLEOTIDE SEQUENCE [LARGE SCALE GENOMIC DNA]</scope>
    <source>
        <strain evidence="1 2">DAOM 197198</strain>
    </source>
</reference>
<dbReference type="SUPFAM" id="SSF52047">
    <property type="entry name" value="RNI-like"/>
    <property type="match status" value="1"/>
</dbReference>
<dbReference type="PANTHER" id="PTHR13318:SF247">
    <property type="entry name" value="GH16156P"/>
    <property type="match status" value="1"/>
</dbReference>
<gene>
    <name evidence="1" type="ORF">GLOIN_2v1844302</name>
</gene>
<dbReference type="InterPro" id="IPR006553">
    <property type="entry name" value="Leu-rich_rpt_Cys-con_subtyp"/>
</dbReference>
<organism evidence="1 2">
    <name type="scientific">Rhizophagus irregularis (strain DAOM 181602 / DAOM 197198 / MUCL 43194)</name>
    <name type="common">Arbuscular mycorrhizal fungus</name>
    <name type="synonym">Glomus intraradices</name>
    <dbReference type="NCBI Taxonomy" id="747089"/>
    <lineage>
        <taxon>Eukaryota</taxon>
        <taxon>Fungi</taxon>
        <taxon>Fungi incertae sedis</taxon>
        <taxon>Mucoromycota</taxon>
        <taxon>Glomeromycotina</taxon>
        <taxon>Glomeromycetes</taxon>
        <taxon>Glomerales</taxon>
        <taxon>Glomeraceae</taxon>
        <taxon>Rhizophagus</taxon>
    </lineage>
</organism>
<dbReference type="AlphaFoldDB" id="A0A2P4PLG8"/>
<dbReference type="GO" id="GO:0031146">
    <property type="term" value="P:SCF-dependent proteasomal ubiquitin-dependent protein catabolic process"/>
    <property type="evidence" value="ECO:0007669"/>
    <property type="project" value="TreeGrafter"/>
</dbReference>
<sequence>MYSSFLLPELVKGIVDYLSYENSLCKVLTINKTWYRISTEALYRHVNLYPKNISQFVTAIVGKKDAIKLCEYGELVRCISLFHFKDIRISKQISTIANVCTKISHIRIYYCPGITSETLTKMISKHQDKIHGITMETHEKISREVLEKIASCSHLEELILKTVGRGPFNNTDLFISIFRQCTSLRVLDVEHVLFATTNEIIQTIAEHLKYISVLRLVTYGESIIQENVLMSLAQSCVYITDFYLDGITGITDNVMRDLCHKKNCNYFVRRKCNCFGLLECKTKNKTNNLVHIFLRNVGLKHPITTQSLLHIAGNCPSLHTLEITGCHLSDLAIQSLVHSCKKIQRLCLGNEDFLFTDVVLLRIAVELSDIRELTVVNCQLTDESMVSLGQLCNKLEKLQFINRRGGGRMMQITDRTIFAFAKSLRSLSYLRLSDCGEILYRNLYI</sequence>
<reference evidence="1 2" key="1">
    <citation type="journal article" date="2013" name="Proc. Natl. Acad. Sci. U.S.A.">
        <title>Genome of an arbuscular mycorrhizal fungus provides insight into the oldest plant symbiosis.</title>
        <authorList>
            <person name="Tisserant E."/>
            <person name="Malbreil M."/>
            <person name="Kuo A."/>
            <person name="Kohler A."/>
            <person name="Symeonidi A."/>
            <person name="Balestrini R."/>
            <person name="Charron P."/>
            <person name="Duensing N."/>
            <person name="Frei Dit Frey N."/>
            <person name="Gianinazzi-Pearson V."/>
            <person name="Gilbert L.B."/>
            <person name="Handa Y."/>
            <person name="Herr J.R."/>
            <person name="Hijri M."/>
            <person name="Koul R."/>
            <person name="Kawaguchi M."/>
            <person name="Krajinski F."/>
            <person name="Lammers P.J."/>
            <person name="Masclaux F.G."/>
            <person name="Murat C."/>
            <person name="Morin E."/>
            <person name="Ndikumana S."/>
            <person name="Pagni M."/>
            <person name="Petitpierre D."/>
            <person name="Requena N."/>
            <person name="Rosikiewicz P."/>
            <person name="Riley R."/>
            <person name="Saito K."/>
            <person name="San Clemente H."/>
            <person name="Shapiro H."/>
            <person name="van Tuinen D."/>
            <person name="Becard G."/>
            <person name="Bonfante P."/>
            <person name="Paszkowski U."/>
            <person name="Shachar-Hill Y.Y."/>
            <person name="Tuskan G.A."/>
            <person name="Young P.W."/>
            <person name="Sanders I.R."/>
            <person name="Henrissat B."/>
            <person name="Rensing S.A."/>
            <person name="Grigoriev I.V."/>
            <person name="Corradi N."/>
            <person name="Roux C."/>
            <person name="Martin F."/>
        </authorList>
    </citation>
    <scope>NUCLEOTIDE SEQUENCE [LARGE SCALE GENOMIC DNA]</scope>
    <source>
        <strain evidence="1 2">DAOM 197198</strain>
    </source>
</reference>
<protein>
    <recommendedName>
        <fullName evidence="3">RNI-like protein</fullName>
    </recommendedName>
</protein>
<dbReference type="InterPro" id="IPR032675">
    <property type="entry name" value="LRR_dom_sf"/>
</dbReference>
<dbReference type="Proteomes" id="UP000018888">
    <property type="component" value="Unassembled WGS sequence"/>
</dbReference>
<evidence type="ECO:0000313" key="2">
    <source>
        <dbReference type="Proteomes" id="UP000018888"/>
    </source>
</evidence>
<keyword evidence="2" id="KW-1185">Reference proteome</keyword>
<dbReference type="Gene3D" id="3.80.10.10">
    <property type="entry name" value="Ribonuclease Inhibitor"/>
    <property type="match status" value="2"/>
</dbReference>
<accession>A0A2P4PLG8</accession>
<dbReference type="PANTHER" id="PTHR13318">
    <property type="entry name" value="PARTNER OF PAIRED, ISOFORM B-RELATED"/>
    <property type="match status" value="1"/>
</dbReference>
<dbReference type="SMR" id="A0A2P4PLG8"/>
<name>A0A2P4PLG8_RHIID</name>
<evidence type="ECO:0000313" key="1">
    <source>
        <dbReference type="EMBL" id="POG66232.1"/>
    </source>
</evidence>
<evidence type="ECO:0008006" key="3">
    <source>
        <dbReference type="Google" id="ProtNLM"/>
    </source>
</evidence>
<comment type="caution">
    <text evidence="1">The sequence shown here is derived from an EMBL/GenBank/DDBJ whole genome shotgun (WGS) entry which is preliminary data.</text>
</comment>
<dbReference type="VEuPathDB" id="FungiDB:RhiirFUN_025361"/>
<proteinExistence type="predicted"/>
<dbReference type="EMBL" id="AUPC02000196">
    <property type="protein sequence ID" value="POG66232.1"/>
    <property type="molecule type" value="Genomic_DNA"/>
</dbReference>
<dbReference type="SMART" id="SM00367">
    <property type="entry name" value="LRR_CC"/>
    <property type="match status" value="6"/>
</dbReference>
<dbReference type="GO" id="GO:0019005">
    <property type="term" value="C:SCF ubiquitin ligase complex"/>
    <property type="evidence" value="ECO:0007669"/>
    <property type="project" value="TreeGrafter"/>
</dbReference>